<comment type="caution">
    <text evidence="9">The sequence shown here is derived from an EMBL/GenBank/DDBJ whole genome shotgun (WGS) entry which is preliminary data.</text>
</comment>
<keyword evidence="4" id="KW-0255">Endonuclease</keyword>
<proteinExistence type="predicted"/>
<dbReference type="PANTHER" id="PTHR48475:SF2">
    <property type="entry name" value="RIBONUCLEASE H"/>
    <property type="match status" value="1"/>
</dbReference>
<dbReference type="Proteomes" id="UP001188597">
    <property type="component" value="Unassembled WGS sequence"/>
</dbReference>
<dbReference type="GO" id="GO:0003964">
    <property type="term" value="F:RNA-directed DNA polymerase activity"/>
    <property type="evidence" value="ECO:0007669"/>
    <property type="project" value="UniProtKB-KW"/>
</dbReference>
<protein>
    <recommendedName>
        <fullName evidence="8">Reverse transcriptase RNase H-like domain-containing protein</fullName>
    </recommendedName>
</protein>
<dbReference type="InterPro" id="IPR043502">
    <property type="entry name" value="DNA/RNA_pol_sf"/>
</dbReference>
<evidence type="ECO:0000256" key="2">
    <source>
        <dbReference type="ARBA" id="ARBA00022695"/>
    </source>
</evidence>
<dbReference type="PANTHER" id="PTHR48475">
    <property type="entry name" value="RIBONUCLEASE H"/>
    <property type="match status" value="1"/>
</dbReference>
<gene>
    <name evidence="9" type="ORF">RJ639_023620</name>
</gene>
<keyword evidence="1" id="KW-0808">Transferase</keyword>
<evidence type="ECO:0000313" key="10">
    <source>
        <dbReference type="Proteomes" id="UP001188597"/>
    </source>
</evidence>
<feature type="region of interest" description="Disordered" evidence="7">
    <location>
        <begin position="1"/>
        <end position="35"/>
    </location>
</feature>
<evidence type="ECO:0000256" key="6">
    <source>
        <dbReference type="ARBA" id="ARBA00022918"/>
    </source>
</evidence>
<dbReference type="Pfam" id="PF17917">
    <property type="entry name" value="RT_RNaseH"/>
    <property type="match status" value="1"/>
</dbReference>
<feature type="domain" description="Reverse transcriptase RNase H-like" evidence="8">
    <location>
        <begin position="85"/>
        <end position="172"/>
    </location>
</feature>
<dbReference type="GO" id="GO:0004519">
    <property type="term" value="F:endonuclease activity"/>
    <property type="evidence" value="ECO:0007669"/>
    <property type="project" value="UniProtKB-KW"/>
</dbReference>
<keyword evidence="3" id="KW-0540">Nuclease</keyword>
<dbReference type="EMBL" id="JAVXUP010003095">
    <property type="protein sequence ID" value="KAK3000077.1"/>
    <property type="molecule type" value="Genomic_DNA"/>
</dbReference>
<reference evidence="9" key="1">
    <citation type="submission" date="2022-12" db="EMBL/GenBank/DDBJ databases">
        <title>Draft genome assemblies for two species of Escallonia (Escalloniales).</title>
        <authorList>
            <person name="Chanderbali A."/>
            <person name="Dervinis C."/>
            <person name="Anghel I."/>
            <person name="Soltis D."/>
            <person name="Soltis P."/>
            <person name="Zapata F."/>
        </authorList>
    </citation>
    <scope>NUCLEOTIDE SEQUENCE</scope>
    <source>
        <strain evidence="9">UCBG64.0493</strain>
        <tissue evidence="9">Leaf</tissue>
    </source>
</reference>
<keyword evidence="6" id="KW-0695">RNA-directed DNA polymerase</keyword>
<feature type="compositionally biased region" description="Basic and acidic residues" evidence="7">
    <location>
        <begin position="1"/>
        <end position="16"/>
    </location>
</feature>
<feature type="compositionally biased region" description="Basic and acidic residues" evidence="7">
    <location>
        <begin position="23"/>
        <end position="35"/>
    </location>
</feature>
<evidence type="ECO:0000256" key="1">
    <source>
        <dbReference type="ARBA" id="ARBA00022679"/>
    </source>
</evidence>
<dbReference type="GO" id="GO:0016787">
    <property type="term" value="F:hydrolase activity"/>
    <property type="evidence" value="ECO:0007669"/>
    <property type="project" value="UniProtKB-KW"/>
</dbReference>
<dbReference type="SUPFAM" id="SSF56672">
    <property type="entry name" value="DNA/RNA polymerases"/>
    <property type="match status" value="1"/>
</dbReference>
<evidence type="ECO:0000256" key="3">
    <source>
        <dbReference type="ARBA" id="ARBA00022722"/>
    </source>
</evidence>
<sequence>MNSEEEQKGNIEENRGRAGNKNFGREGEKEAGRERRREVGGSCLKAIRKARDFVWAEGCQKSFDELKEYLATPTLFSRGRSLCFSEVTVSTVLVRLENNVQRPIYYVSKILQDVGTRYPKIDKMALALIISARCIWPYFQSHTIVVLTDQPLRRTLQNLEALGRLVNWLVEFGELCSDRPCIQNSYAQTKPSVYHQPIRAEWVQNNYARINHV</sequence>
<evidence type="ECO:0000256" key="5">
    <source>
        <dbReference type="ARBA" id="ARBA00022801"/>
    </source>
</evidence>
<evidence type="ECO:0000259" key="8">
    <source>
        <dbReference type="Pfam" id="PF17917"/>
    </source>
</evidence>
<keyword evidence="10" id="KW-1185">Reference proteome</keyword>
<keyword evidence="5" id="KW-0378">Hydrolase</keyword>
<evidence type="ECO:0000256" key="7">
    <source>
        <dbReference type="SAM" id="MobiDB-lite"/>
    </source>
</evidence>
<name>A0AA89AF74_9ASTE</name>
<accession>A0AA89AF74</accession>
<keyword evidence="2" id="KW-0548">Nucleotidyltransferase</keyword>
<evidence type="ECO:0000313" key="9">
    <source>
        <dbReference type="EMBL" id="KAK3000077.1"/>
    </source>
</evidence>
<organism evidence="9 10">
    <name type="scientific">Escallonia herrerae</name>
    <dbReference type="NCBI Taxonomy" id="1293975"/>
    <lineage>
        <taxon>Eukaryota</taxon>
        <taxon>Viridiplantae</taxon>
        <taxon>Streptophyta</taxon>
        <taxon>Embryophyta</taxon>
        <taxon>Tracheophyta</taxon>
        <taxon>Spermatophyta</taxon>
        <taxon>Magnoliopsida</taxon>
        <taxon>eudicotyledons</taxon>
        <taxon>Gunneridae</taxon>
        <taxon>Pentapetalae</taxon>
        <taxon>asterids</taxon>
        <taxon>campanulids</taxon>
        <taxon>Escalloniales</taxon>
        <taxon>Escalloniaceae</taxon>
        <taxon>Escallonia</taxon>
    </lineage>
</organism>
<evidence type="ECO:0000256" key="4">
    <source>
        <dbReference type="ARBA" id="ARBA00022759"/>
    </source>
</evidence>
<dbReference type="AlphaFoldDB" id="A0AA89AF74"/>
<dbReference type="InterPro" id="IPR041373">
    <property type="entry name" value="RT_RNaseH"/>
</dbReference>